<evidence type="ECO:0000313" key="1">
    <source>
        <dbReference type="EMBL" id="CAG9942194.1"/>
    </source>
</evidence>
<proteinExistence type="predicted"/>
<reference evidence="1" key="1">
    <citation type="submission" date="2020-04" db="EMBL/GenBank/DDBJ databases">
        <authorList>
            <person name="Broberg M."/>
        </authorList>
    </citation>
    <scope>NUCLEOTIDE SEQUENCE</scope>
</reference>
<keyword evidence="2" id="KW-1185">Reference proteome</keyword>
<accession>A0ACA9TN06</accession>
<protein>
    <submittedName>
        <fullName evidence="1">Uncharacterized protein</fullName>
    </submittedName>
</protein>
<sequence length="1159" mass="127084">MPSSLSAISHQPKMSHLSSSQSQVEIGYQPIVRPFRWTVPLPTHPPPSQLQPPSFSGTGQTLDAEGRVSLNEGRMPDGGRTHVQATVNMDGSGSHIQPSAATSSTTPVIDLEEHMRSSVLLHPKTKKRTWPLLPVAYEGWSKEEYDSSFKKVVEYLKDAVDYHETLRDRARNILYRLMMVGSSLGSAKPSVLVLCNYTDWGSLRSLLMNMPNEYNCIAPTWKIAGLSRMSKLKPILWLYLCPTSSEPFKRLYGVPVGIECSWLVTMCGSLVEYEGRQSTISLTLDIDGEDRLLTVEHIFQDNELENDKSQMTLDPESLASIESNIEQWDCLNDSEADISTDSDTDSNHDGTHMDRKSPATSVNYNPLQVSHEQTRVKVEAPARRSHSHKQGERVEPPNSLPHRSPYLDWACLRLVNYQMAPRQQCNLLLRRGKPPGLLKEVAIKPSTHAVPVFMISGILGVRSGRLMESPNFLGSPKAQDLCETWAIILDHQGEFHPGESGSIVVDQETLEIYGHLVGSDMFGYGHVVPFSRTIEQIRTAFDVDNAGLPTLEKSGSHQEADMYSTDDGELMFLLRNQRPNISKVQQLIERGADVNGNDEYGETLLCRAASRGHLDMVEFLLEIGADLSVPNRLKNETPLWRAASAGHLAVTKLLLENGADLSVPNYSGETLLSRAASEGHIAVTKLLLENGADLSVPNRSGETPVWRAASEGHLAVVELLLENGADLSIPNRSGETPIWGAAIKGHLAVIKLLLENGADLSIPNRSGETPIWGAAIKGHLAVIKLLLENGADLSVPNRSGETPVWRAASEGHLAVVELLLENGAKLSASNKSGELLLSRAVDKRHLPILKLLLSLGFEVDFEDERNRTPLWRAVGNNHHDIAESLIEAGAEVNINDEDGDTPLLTAGLNMSQGIMRQLLKAGAEVNVRNKNGKTPLLYAVQNGYSDITQQLIKAHAEVNVRDKFGYTPLSCAIQHEYSDITQQLIQAGAKVNDEGEDGPPLLMAAQKRRSDIIQQLIEADADLNIRDADGGTPLLYTVLRGYSDITQQLIDAGAGVEVRDKDGQTPLLIATRQGDPDMTQQLIKAGVSLDSKDNQGQTALFIAIQRRNPVIIQMLIEGGAATGVKDNRGRTPLTLAEILKVDLPMHLAKAKDSVDEREG</sequence>
<name>A0ACA9TN06_BIOOC</name>
<dbReference type="EMBL" id="CADEHS020000006">
    <property type="protein sequence ID" value="CAG9942194.1"/>
    <property type="molecule type" value="Genomic_DNA"/>
</dbReference>
<evidence type="ECO:0000313" key="2">
    <source>
        <dbReference type="Proteomes" id="UP000836387"/>
    </source>
</evidence>
<comment type="caution">
    <text evidence="1">The sequence shown here is derived from an EMBL/GenBank/DDBJ whole genome shotgun (WGS) entry which is preliminary data.</text>
</comment>
<gene>
    <name evidence="1" type="ORF">CRV2_00009125</name>
</gene>
<reference evidence="1" key="2">
    <citation type="submission" date="2021-10" db="EMBL/GenBank/DDBJ databases">
        <authorList>
            <person name="Piombo E."/>
        </authorList>
    </citation>
    <scope>NUCLEOTIDE SEQUENCE</scope>
</reference>
<dbReference type="Proteomes" id="UP000836387">
    <property type="component" value="Unassembled WGS sequence"/>
</dbReference>
<organism evidence="1 2">
    <name type="scientific">Clonostachys rosea f. rosea IK726</name>
    <dbReference type="NCBI Taxonomy" id="1349383"/>
    <lineage>
        <taxon>Eukaryota</taxon>
        <taxon>Fungi</taxon>
        <taxon>Dikarya</taxon>
        <taxon>Ascomycota</taxon>
        <taxon>Pezizomycotina</taxon>
        <taxon>Sordariomycetes</taxon>
        <taxon>Hypocreomycetidae</taxon>
        <taxon>Hypocreales</taxon>
        <taxon>Bionectriaceae</taxon>
        <taxon>Clonostachys</taxon>
    </lineage>
</organism>